<sequence length="122" mass="14437">MQGHMNAYLRAFYRCQSLTWRQAACFCSYGSHEGNFAESEAFVSHLRGRSRYREGWEEVTKGRRYYYRRRKMLLLSLFADGRNFVAMLKHEGKKGFCIRAWLVGVLDAWSIRARLDLNSYGF</sequence>
<gene>
    <name evidence="1" type="ORF">B296_00024413</name>
</gene>
<accession>A0A426YKA1</accession>
<dbReference type="AlphaFoldDB" id="A0A426YKA1"/>
<proteinExistence type="predicted"/>
<evidence type="ECO:0000313" key="1">
    <source>
        <dbReference type="EMBL" id="RRT52096.1"/>
    </source>
</evidence>
<evidence type="ECO:0000313" key="2">
    <source>
        <dbReference type="Proteomes" id="UP000287651"/>
    </source>
</evidence>
<organism evidence="1 2">
    <name type="scientific">Ensete ventricosum</name>
    <name type="common">Abyssinian banana</name>
    <name type="synonym">Musa ensete</name>
    <dbReference type="NCBI Taxonomy" id="4639"/>
    <lineage>
        <taxon>Eukaryota</taxon>
        <taxon>Viridiplantae</taxon>
        <taxon>Streptophyta</taxon>
        <taxon>Embryophyta</taxon>
        <taxon>Tracheophyta</taxon>
        <taxon>Spermatophyta</taxon>
        <taxon>Magnoliopsida</taxon>
        <taxon>Liliopsida</taxon>
        <taxon>Zingiberales</taxon>
        <taxon>Musaceae</taxon>
        <taxon>Ensete</taxon>
    </lineage>
</organism>
<protein>
    <submittedName>
        <fullName evidence="1">Uncharacterized protein</fullName>
    </submittedName>
</protein>
<reference evidence="1 2" key="1">
    <citation type="journal article" date="2014" name="Agronomy (Basel)">
        <title>A Draft Genome Sequence for Ensete ventricosum, the Drought-Tolerant Tree Against Hunger.</title>
        <authorList>
            <person name="Harrison J."/>
            <person name="Moore K.A."/>
            <person name="Paszkiewicz K."/>
            <person name="Jones T."/>
            <person name="Grant M."/>
            <person name="Ambacheew D."/>
            <person name="Muzemil S."/>
            <person name="Studholme D.J."/>
        </authorList>
    </citation>
    <scope>NUCLEOTIDE SEQUENCE [LARGE SCALE GENOMIC DNA]</scope>
</reference>
<name>A0A426YKA1_ENSVE</name>
<dbReference type="EMBL" id="AMZH03011862">
    <property type="protein sequence ID" value="RRT52096.1"/>
    <property type="molecule type" value="Genomic_DNA"/>
</dbReference>
<comment type="caution">
    <text evidence="1">The sequence shown here is derived from an EMBL/GenBank/DDBJ whole genome shotgun (WGS) entry which is preliminary data.</text>
</comment>
<dbReference type="Proteomes" id="UP000287651">
    <property type="component" value="Unassembled WGS sequence"/>
</dbReference>